<keyword evidence="2" id="KW-1185">Reference proteome</keyword>
<evidence type="ECO:0000313" key="1">
    <source>
        <dbReference type="EMBL" id="KAK3713398.1"/>
    </source>
</evidence>
<sequence>MGKPTTSALPQGFLTTPAPNITASRINFAETPVPAYKDLYAVVLDNVLSPSECETLVRAAEATQNNGWERAMINIGGGKQRLMTEERNCGRIIWDSREVVAKIWNLIEHVPEVQEIVRLENVPKISGNGPAKRGEVWKFSRPNERMRFLKYVGGEYFRPHCDGSYETPDRKERTYFTLHLYLNNAGVITEGELQDLNPQQRSEAYKNVLVGGATTFHAYNMRDKYDVLPKAGRILLFQHRDLIHSGDDVLQGVKYTMRTDLLYSLETTKSEERRSKMPVLEDDASASSEEGTDGMAEAQKYGYM</sequence>
<name>A0ACC3NB01_9PEZI</name>
<proteinExistence type="predicted"/>
<comment type="caution">
    <text evidence="1">The sequence shown here is derived from an EMBL/GenBank/DDBJ whole genome shotgun (WGS) entry which is preliminary data.</text>
</comment>
<dbReference type="EMBL" id="JAUTXU010000063">
    <property type="protein sequence ID" value="KAK3713398.1"/>
    <property type="molecule type" value="Genomic_DNA"/>
</dbReference>
<reference evidence="1" key="1">
    <citation type="submission" date="2023-07" db="EMBL/GenBank/DDBJ databases">
        <title>Black Yeasts Isolated from many extreme environments.</title>
        <authorList>
            <person name="Coleine C."/>
            <person name="Stajich J.E."/>
            <person name="Selbmann L."/>
        </authorList>
    </citation>
    <scope>NUCLEOTIDE SEQUENCE</scope>
    <source>
        <strain evidence="1">CCFEE 5714</strain>
    </source>
</reference>
<accession>A0ACC3NB01</accession>
<dbReference type="Proteomes" id="UP001281147">
    <property type="component" value="Unassembled WGS sequence"/>
</dbReference>
<organism evidence="1 2">
    <name type="scientific">Vermiconidia calcicola</name>
    <dbReference type="NCBI Taxonomy" id="1690605"/>
    <lineage>
        <taxon>Eukaryota</taxon>
        <taxon>Fungi</taxon>
        <taxon>Dikarya</taxon>
        <taxon>Ascomycota</taxon>
        <taxon>Pezizomycotina</taxon>
        <taxon>Dothideomycetes</taxon>
        <taxon>Dothideomycetidae</taxon>
        <taxon>Mycosphaerellales</taxon>
        <taxon>Extremaceae</taxon>
        <taxon>Vermiconidia</taxon>
    </lineage>
</organism>
<evidence type="ECO:0000313" key="2">
    <source>
        <dbReference type="Proteomes" id="UP001281147"/>
    </source>
</evidence>
<protein>
    <submittedName>
        <fullName evidence="1">Uncharacterized protein</fullName>
    </submittedName>
</protein>
<gene>
    <name evidence="1" type="ORF">LTR37_008590</name>
</gene>